<keyword evidence="4" id="KW-0274">FAD</keyword>
<keyword evidence="10" id="KW-1185">Reference proteome</keyword>
<gene>
    <name evidence="9" type="ORF">B5C34_13755</name>
</gene>
<feature type="domain" description="Alpha-glycerophosphate oxidase C-terminal" evidence="8">
    <location>
        <begin position="373"/>
        <end position="479"/>
    </location>
</feature>
<dbReference type="PROSITE" id="PS00977">
    <property type="entry name" value="FAD_G3PDH_1"/>
    <property type="match status" value="1"/>
</dbReference>
<evidence type="ECO:0000256" key="6">
    <source>
        <dbReference type="RuleBase" id="RU361217"/>
    </source>
</evidence>
<dbReference type="InterPro" id="IPR031656">
    <property type="entry name" value="DAO_C"/>
</dbReference>
<dbReference type="RefSeq" id="WP_088713118.1">
    <property type="nucleotide sequence ID" value="NZ_NFZT01000001.1"/>
</dbReference>
<dbReference type="InterPro" id="IPR000447">
    <property type="entry name" value="G3P_DH_FAD-dep"/>
</dbReference>
<dbReference type="InterPro" id="IPR038299">
    <property type="entry name" value="DAO_C_sf"/>
</dbReference>
<accession>A0A219B9G9</accession>
<keyword evidence="3 6" id="KW-0285">Flavoprotein</keyword>
<dbReference type="GO" id="GO:0004368">
    <property type="term" value="F:glycerol-3-phosphate dehydrogenase (quinone) activity"/>
    <property type="evidence" value="ECO:0007669"/>
    <property type="project" value="UniProtKB-EC"/>
</dbReference>
<dbReference type="SUPFAM" id="SSF51905">
    <property type="entry name" value="FAD/NAD(P)-binding domain"/>
    <property type="match status" value="1"/>
</dbReference>
<dbReference type="Pfam" id="PF01266">
    <property type="entry name" value="DAO"/>
    <property type="match status" value="1"/>
</dbReference>
<evidence type="ECO:0000256" key="2">
    <source>
        <dbReference type="ARBA" id="ARBA00007330"/>
    </source>
</evidence>
<dbReference type="PANTHER" id="PTHR11985:SF15">
    <property type="entry name" value="GLYCEROL-3-PHOSPHATE DEHYDROGENASE, MITOCHONDRIAL"/>
    <property type="match status" value="1"/>
</dbReference>
<dbReference type="Gene3D" id="3.30.9.10">
    <property type="entry name" value="D-Amino Acid Oxidase, subunit A, domain 2"/>
    <property type="match status" value="1"/>
</dbReference>
<comment type="similarity">
    <text evidence="2 6">Belongs to the FAD-dependent glycerol-3-phosphate dehydrogenase family.</text>
</comment>
<dbReference type="NCBIfam" id="NF008899">
    <property type="entry name" value="PRK12266.1"/>
    <property type="match status" value="1"/>
</dbReference>
<evidence type="ECO:0000256" key="5">
    <source>
        <dbReference type="ARBA" id="ARBA00023002"/>
    </source>
</evidence>
<dbReference type="InterPro" id="IPR036188">
    <property type="entry name" value="FAD/NAD-bd_sf"/>
</dbReference>
<dbReference type="PROSITE" id="PS00978">
    <property type="entry name" value="FAD_G3PDH_2"/>
    <property type="match status" value="1"/>
</dbReference>
<dbReference type="OrthoDB" id="9766796at2"/>
<proteinExistence type="inferred from homology"/>
<evidence type="ECO:0000256" key="1">
    <source>
        <dbReference type="ARBA" id="ARBA00001974"/>
    </source>
</evidence>
<dbReference type="Gene3D" id="1.10.8.870">
    <property type="entry name" value="Alpha-glycerophosphate oxidase, cap domain"/>
    <property type="match status" value="1"/>
</dbReference>
<dbReference type="PANTHER" id="PTHR11985">
    <property type="entry name" value="GLYCEROL-3-PHOSPHATE DEHYDROGENASE"/>
    <property type="match status" value="1"/>
</dbReference>
<feature type="domain" description="FAD dependent oxidoreductase" evidence="7">
    <location>
        <begin position="7"/>
        <end position="354"/>
    </location>
</feature>
<evidence type="ECO:0000256" key="4">
    <source>
        <dbReference type="ARBA" id="ARBA00022827"/>
    </source>
</evidence>
<evidence type="ECO:0000313" key="9">
    <source>
        <dbReference type="EMBL" id="OWV34418.1"/>
    </source>
</evidence>
<evidence type="ECO:0000256" key="3">
    <source>
        <dbReference type="ARBA" id="ARBA00022630"/>
    </source>
</evidence>
<comment type="caution">
    <text evidence="9">The sequence shown here is derived from an EMBL/GenBank/DDBJ whole genome shotgun (WGS) entry which is preliminary data.</text>
</comment>
<name>A0A219B9G9_9SPHN</name>
<evidence type="ECO:0000313" key="10">
    <source>
        <dbReference type="Proteomes" id="UP000198462"/>
    </source>
</evidence>
<comment type="catalytic activity">
    <reaction evidence="6">
        <text>a quinone + sn-glycerol 3-phosphate = dihydroxyacetone phosphate + a quinol</text>
        <dbReference type="Rhea" id="RHEA:18977"/>
        <dbReference type="ChEBI" id="CHEBI:24646"/>
        <dbReference type="ChEBI" id="CHEBI:57597"/>
        <dbReference type="ChEBI" id="CHEBI:57642"/>
        <dbReference type="ChEBI" id="CHEBI:132124"/>
        <dbReference type="EC" id="1.1.5.3"/>
    </reaction>
</comment>
<evidence type="ECO:0000259" key="8">
    <source>
        <dbReference type="Pfam" id="PF16901"/>
    </source>
</evidence>
<dbReference type="Proteomes" id="UP000198462">
    <property type="component" value="Unassembled WGS sequence"/>
</dbReference>
<dbReference type="PRINTS" id="PR01001">
    <property type="entry name" value="FADG3PDH"/>
</dbReference>
<dbReference type="EC" id="1.1.5.3" evidence="6"/>
<comment type="cofactor">
    <cofactor evidence="1 6">
        <name>FAD</name>
        <dbReference type="ChEBI" id="CHEBI:57692"/>
    </cofactor>
</comment>
<dbReference type="Pfam" id="PF16901">
    <property type="entry name" value="DAO_C"/>
    <property type="match status" value="1"/>
</dbReference>
<protein>
    <recommendedName>
        <fullName evidence="6">Glycerol-3-phosphate dehydrogenase</fullName>
        <ecNumber evidence="6">1.1.5.3</ecNumber>
    </recommendedName>
</protein>
<dbReference type="GO" id="GO:0046168">
    <property type="term" value="P:glycerol-3-phosphate catabolic process"/>
    <property type="evidence" value="ECO:0007669"/>
    <property type="project" value="TreeGrafter"/>
</dbReference>
<dbReference type="EMBL" id="NFZT01000001">
    <property type="protein sequence ID" value="OWV34418.1"/>
    <property type="molecule type" value="Genomic_DNA"/>
</dbReference>
<dbReference type="NCBIfam" id="NF009906">
    <property type="entry name" value="PRK13369.1"/>
    <property type="match status" value="1"/>
</dbReference>
<sequence>MTSQPYDLFIIGGGINGAGIARDAAGRGKRVFLCDKGDLGGGTSSASTKLIHGGLRYLEFYEFALVRKALAERERILAIAPHLSWPMPFVLPLGKDTRPSWMIRAGLFLYDHLARRRSFPDSEKIALADDPGGAVLQPKYRRAFRYWDGWVDDSRLVIANCRDAARRGAAIVPRDGASEARFADGLWQVTLDSGRTVAARCLVNCAGPWAEEVASTVLGRNDAPRLDLVQGAHIVVPRIGTGADAYMLQQPDGRIIFTIPYQREFTLIGTTETRIEQPSEAQITAEESRYLLDAANRYLRATLTPDDIRASFAGVRPLVLEEGKNARETSREWKLVEHDGVRATTVVGGKLTTYRLLAETVMERLYPGTRPWTGTAPLPGGDIPGADRAPPREAYRRWVAELAETNPDLPVERVEQLCERYGTEVENLLGTGLGRDFGALFEAEVQHMANEEWARSPEDVLWRRSKAGLTAAEELRTYLTDFFSAKYTAS</sequence>
<keyword evidence="5 6" id="KW-0560">Oxidoreductase</keyword>
<dbReference type="AlphaFoldDB" id="A0A219B9G9"/>
<dbReference type="InterPro" id="IPR006076">
    <property type="entry name" value="FAD-dep_OxRdtase"/>
</dbReference>
<evidence type="ECO:0000259" key="7">
    <source>
        <dbReference type="Pfam" id="PF01266"/>
    </source>
</evidence>
<organism evidence="9 10">
    <name type="scientific">Pacificimonas flava</name>
    <dbReference type="NCBI Taxonomy" id="1234595"/>
    <lineage>
        <taxon>Bacteria</taxon>
        <taxon>Pseudomonadati</taxon>
        <taxon>Pseudomonadota</taxon>
        <taxon>Alphaproteobacteria</taxon>
        <taxon>Sphingomonadales</taxon>
        <taxon>Sphingosinicellaceae</taxon>
        <taxon>Pacificimonas</taxon>
    </lineage>
</organism>
<dbReference type="Gene3D" id="3.50.50.60">
    <property type="entry name" value="FAD/NAD(P)-binding domain"/>
    <property type="match status" value="1"/>
</dbReference>
<dbReference type="GO" id="GO:0009331">
    <property type="term" value="C:glycerol-3-phosphate dehydrogenase (FAD) complex"/>
    <property type="evidence" value="ECO:0007669"/>
    <property type="project" value="UniProtKB-UniRule"/>
</dbReference>
<reference evidence="10" key="1">
    <citation type="submission" date="2017-05" db="EMBL/GenBank/DDBJ databases">
        <authorList>
            <person name="Lin X."/>
        </authorList>
    </citation>
    <scope>NUCLEOTIDE SEQUENCE [LARGE SCALE GENOMIC DNA]</scope>
    <source>
        <strain evidence="10">JLT2012</strain>
    </source>
</reference>